<feature type="domain" description="ABC transmembrane type-1" evidence="10">
    <location>
        <begin position="24"/>
        <end position="308"/>
    </location>
</feature>
<dbReference type="Gene3D" id="1.20.1560.10">
    <property type="entry name" value="ABC transporter type 1, transmembrane domain"/>
    <property type="match status" value="1"/>
</dbReference>
<dbReference type="InterPro" id="IPR003439">
    <property type="entry name" value="ABC_transporter-like_ATP-bd"/>
</dbReference>
<dbReference type="Pfam" id="PF00005">
    <property type="entry name" value="ABC_tran"/>
    <property type="match status" value="1"/>
</dbReference>
<dbReference type="GO" id="GO:0005886">
    <property type="term" value="C:plasma membrane"/>
    <property type="evidence" value="ECO:0007669"/>
    <property type="project" value="UniProtKB-SubCell"/>
</dbReference>
<dbReference type="Gene3D" id="3.40.50.300">
    <property type="entry name" value="P-loop containing nucleotide triphosphate hydrolases"/>
    <property type="match status" value="1"/>
</dbReference>
<dbReference type="Proteomes" id="UP001229251">
    <property type="component" value="Unassembled WGS sequence"/>
</dbReference>
<comment type="subcellular location">
    <subcellularLocation>
        <location evidence="1">Cell membrane</location>
        <topology evidence="1">Multi-pass membrane protein</topology>
    </subcellularLocation>
</comment>
<dbReference type="RefSeq" id="WP_070609545.1">
    <property type="nucleotide sequence ID" value="NZ_JASOOE010000005.1"/>
</dbReference>
<proteinExistence type="predicted"/>
<dbReference type="CDD" id="cd03254">
    <property type="entry name" value="ABCC_Glucan_exporter_like"/>
    <property type="match status" value="1"/>
</dbReference>
<feature type="transmembrane region" description="Helical" evidence="8">
    <location>
        <begin position="144"/>
        <end position="161"/>
    </location>
</feature>
<dbReference type="InterPro" id="IPR036640">
    <property type="entry name" value="ABC1_TM_sf"/>
</dbReference>
<evidence type="ECO:0000256" key="1">
    <source>
        <dbReference type="ARBA" id="ARBA00004651"/>
    </source>
</evidence>
<dbReference type="EMBL" id="JASOOE010000005">
    <property type="protein sequence ID" value="MDK7187096.1"/>
    <property type="molecule type" value="Genomic_DNA"/>
</dbReference>
<dbReference type="PROSITE" id="PS50893">
    <property type="entry name" value="ABC_TRANSPORTER_2"/>
    <property type="match status" value="1"/>
</dbReference>
<gene>
    <name evidence="11" type="ORF">QP433_03790</name>
</gene>
<dbReference type="SUPFAM" id="SSF90123">
    <property type="entry name" value="ABC transporter transmembrane region"/>
    <property type="match status" value="1"/>
</dbReference>
<dbReference type="PROSITE" id="PS00211">
    <property type="entry name" value="ABC_TRANSPORTER_1"/>
    <property type="match status" value="1"/>
</dbReference>
<keyword evidence="4" id="KW-0547">Nucleotide-binding</keyword>
<reference evidence="11" key="1">
    <citation type="submission" date="2023-05" db="EMBL/GenBank/DDBJ databases">
        <title>Cataloging the Phylogenetic Diversity of Human Bladder Bacteria.</title>
        <authorList>
            <person name="Du J."/>
        </authorList>
    </citation>
    <scope>NUCLEOTIDE SEQUENCE</scope>
    <source>
        <strain evidence="11">UMB1231</strain>
    </source>
</reference>
<keyword evidence="6 8" id="KW-1133">Transmembrane helix</keyword>
<dbReference type="PANTHER" id="PTHR43394">
    <property type="entry name" value="ATP-DEPENDENT PERMEASE MDL1, MITOCHONDRIAL"/>
    <property type="match status" value="1"/>
</dbReference>
<dbReference type="InterPro" id="IPR039421">
    <property type="entry name" value="Type_1_exporter"/>
</dbReference>
<dbReference type="SUPFAM" id="SSF52540">
    <property type="entry name" value="P-loop containing nucleoside triphosphate hydrolases"/>
    <property type="match status" value="1"/>
</dbReference>
<evidence type="ECO:0000256" key="3">
    <source>
        <dbReference type="ARBA" id="ARBA00022692"/>
    </source>
</evidence>
<dbReference type="AlphaFoldDB" id="A0AAJ1V396"/>
<protein>
    <submittedName>
        <fullName evidence="11">ABC transporter ATP-binding protein</fullName>
    </submittedName>
</protein>
<evidence type="ECO:0000256" key="5">
    <source>
        <dbReference type="ARBA" id="ARBA00022840"/>
    </source>
</evidence>
<feature type="domain" description="ABC transporter" evidence="9">
    <location>
        <begin position="342"/>
        <end position="576"/>
    </location>
</feature>
<dbReference type="GO" id="GO:0016887">
    <property type="term" value="F:ATP hydrolysis activity"/>
    <property type="evidence" value="ECO:0007669"/>
    <property type="project" value="InterPro"/>
</dbReference>
<keyword evidence="5 11" id="KW-0067">ATP-binding</keyword>
<dbReference type="InterPro" id="IPR003593">
    <property type="entry name" value="AAA+_ATPase"/>
</dbReference>
<name>A0AAJ1V396_9LACT</name>
<evidence type="ECO:0000313" key="12">
    <source>
        <dbReference type="Proteomes" id="UP001229251"/>
    </source>
</evidence>
<keyword evidence="2" id="KW-0813">Transport</keyword>
<keyword evidence="3 8" id="KW-0812">Transmembrane</keyword>
<keyword evidence="7 8" id="KW-0472">Membrane</keyword>
<dbReference type="GO" id="GO:0005524">
    <property type="term" value="F:ATP binding"/>
    <property type="evidence" value="ECO:0007669"/>
    <property type="project" value="UniProtKB-KW"/>
</dbReference>
<dbReference type="SMART" id="SM00382">
    <property type="entry name" value="AAA"/>
    <property type="match status" value="1"/>
</dbReference>
<evidence type="ECO:0000259" key="10">
    <source>
        <dbReference type="PROSITE" id="PS50929"/>
    </source>
</evidence>
<evidence type="ECO:0000256" key="2">
    <source>
        <dbReference type="ARBA" id="ARBA00022448"/>
    </source>
</evidence>
<dbReference type="InterPro" id="IPR027417">
    <property type="entry name" value="P-loop_NTPase"/>
</dbReference>
<dbReference type="PANTHER" id="PTHR43394:SF1">
    <property type="entry name" value="ATP-BINDING CASSETTE SUB-FAMILY B MEMBER 10, MITOCHONDRIAL"/>
    <property type="match status" value="1"/>
</dbReference>
<dbReference type="FunFam" id="3.40.50.300:FF:000287">
    <property type="entry name" value="Multidrug ABC transporter ATP-binding protein"/>
    <property type="match status" value="1"/>
</dbReference>
<dbReference type="InterPro" id="IPR017871">
    <property type="entry name" value="ABC_transporter-like_CS"/>
</dbReference>
<comment type="caution">
    <text evidence="11">The sequence shown here is derived from an EMBL/GenBank/DDBJ whole genome shotgun (WGS) entry which is preliminary data.</text>
</comment>
<dbReference type="CDD" id="cd18547">
    <property type="entry name" value="ABC_6TM_Tm288_like"/>
    <property type="match status" value="1"/>
</dbReference>
<evidence type="ECO:0000256" key="4">
    <source>
        <dbReference type="ARBA" id="ARBA00022741"/>
    </source>
</evidence>
<feature type="transmembrane region" description="Helical" evidence="8">
    <location>
        <begin position="62"/>
        <end position="82"/>
    </location>
</feature>
<dbReference type="GO" id="GO:0015421">
    <property type="term" value="F:ABC-type oligopeptide transporter activity"/>
    <property type="evidence" value="ECO:0007669"/>
    <property type="project" value="TreeGrafter"/>
</dbReference>
<organism evidence="11 12">
    <name type="scientific">Facklamia hominis</name>
    <dbReference type="NCBI Taxonomy" id="178214"/>
    <lineage>
        <taxon>Bacteria</taxon>
        <taxon>Bacillati</taxon>
        <taxon>Bacillota</taxon>
        <taxon>Bacilli</taxon>
        <taxon>Lactobacillales</taxon>
        <taxon>Aerococcaceae</taxon>
        <taxon>Facklamia</taxon>
    </lineage>
</organism>
<feature type="transmembrane region" description="Helical" evidence="8">
    <location>
        <begin position="167"/>
        <end position="188"/>
    </location>
</feature>
<dbReference type="Pfam" id="PF00664">
    <property type="entry name" value="ABC_membrane"/>
    <property type="match status" value="1"/>
</dbReference>
<feature type="transmembrane region" description="Helical" evidence="8">
    <location>
        <begin position="21"/>
        <end position="42"/>
    </location>
</feature>
<evidence type="ECO:0000256" key="8">
    <source>
        <dbReference type="SAM" id="Phobius"/>
    </source>
</evidence>
<dbReference type="PROSITE" id="PS50929">
    <property type="entry name" value="ABC_TM1F"/>
    <property type="match status" value="1"/>
</dbReference>
<accession>A0AAJ1V396</accession>
<evidence type="ECO:0000256" key="7">
    <source>
        <dbReference type="ARBA" id="ARBA00023136"/>
    </source>
</evidence>
<dbReference type="InterPro" id="IPR011527">
    <property type="entry name" value="ABC1_TM_dom"/>
</dbReference>
<sequence length="584" mass="65539">MKNNQSSQIKRLSGYLLKNRLLLFASLVATSLQVLLTLYVPVLIGQAIDQMLGPSQVNFASLWRILSWMLGIIAVNGCLQWLNPVLFNQLVYKTVELIRNQALERVHHLPLAYLDQLSTGDLIARVTTDADQLGQGLIMVFNQFIYGCLMIFFTLISMAGLDRVMMGLVIVLTPISLLYAHFVASYSYEAFRLQTQSRAKEADFVNESLQQMEEVRLFNQADRFEDRYQALHQTYMADSQRALFYSSTLNPATRFINALIYALVTLVGIARIQKGALSVGQLVTFLNYASQYSKPFNDISAVLAELQSSLACARRLFEMIDQVPEEEGGSRPLLSSKLRGAVAFDGVSFSYSAKHPLIQDLSFEVQSGQQIAIVGPTGAGKSTLINLLMRFYDLDQGQILLDGININQYSKKDLRQQFAMVLQDTWIKEATVHDNIAYGHPKATRSEVEAAARLAHADGFIRSLPQCYDTLLVEGGVNLSQGQRQLLAIARIFLRDPQLLILDEATSSVDRRTEVLVQKAFNRLMKRRTSFVIAHRLATIESADLILVLKAGRIIEQGTHESLMQARGFYYQLHQSHALELAEV</sequence>
<evidence type="ECO:0000256" key="6">
    <source>
        <dbReference type="ARBA" id="ARBA00022989"/>
    </source>
</evidence>
<evidence type="ECO:0000313" key="11">
    <source>
        <dbReference type="EMBL" id="MDK7187096.1"/>
    </source>
</evidence>
<evidence type="ECO:0000259" key="9">
    <source>
        <dbReference type="PROSITE" id="PS50893"/>
    </source>
</evidence>